<dbReference type="PANTHER" id="PTHR30290:SF62">
    <property type="entry name" value="OLIGOPEPTIDE ABC TRANSPORTER, PERIPLASMIC OLIGOPEPTIDE-BINDING PROTEIN"/>
    <property type="match status" value="1"/>
</dbReference>
<dbReference type="PANTHER" id="PTHR30290">
    <property type="entry name" value="PERIPLASMIC BINDING COMPONENT OF ABC TRANSPORTER"/>
    <property type="match status" value="1"/>
</dbReference>
<evidence type="ECO:0000313" key="4">
    <source>
        <dbReference type="Proteomes" id="UP000199006"/>
    </source>
</evidence>
<dbReference type="RefSeq" id="WP_089861020.1">
    <property type="nucleotide sequence ID" value="NZ_FOTI01000013.1"/>
</dbReference>
<keyword evidence="4" id="KW-1185">Reference proteome</keyword>
<dbReference type="GO" id="GO:0015833">
    <property type="term" value="P:peptide transport"/>
    <property type="evidence" value="ECO:0007669"/>
    <property type="project" value="TreeGrafter"/>
</dbReference>
<sequence length="636" mass="73754">MKLLKQNICLLLILMSIILLSSNFVFAYNQAPILDKQVQNGELPPVDERLPENPYITKVQDRIGDYGGTLNWLATNSTDDPKLMALYNNINFVRYTKKLTIKADMAESYDVSDDLSTYTFHLRKGIRWSDGAPFTVDDVLFWFNDIVKNEKLVPESGSAWLKIKDQLPKVEKIDDYTVRFTFAASNPYFLQKLAFPGRKPYAAAHYLKKFHADYADPAALKKEIENSDFDNWVALFESKNSKKFFRNPDLPVIEPWIPVTKPPANRFVYKRNPYFYKVDEAGNQLPYLDEVVLKIVSDKEVLSMQVISGAADLQMRQLMGGNFTLYKNNEEKGNYKVLKWQRNTPSLPTFAPNITYEGDDWLRELNNNKKFRQALSLAINRPELNQVAMKGLSVSRQATVYPQWEGFKEEWARAYADYDPDRANKLLDEAGFTERDSDGIRLKDGKPIHITIYIGEDPNLPRTMNMIKDYWKDIGIDMDYKSLEKTLQYTRRDANKLPWAYIGGASWSPTFPYNYVPVSNSYSFGNWWAPLYARWYESNGKQGEEPTPVVKKLMNLYDEIQVTKDQDKRIKLWQQVFDIHAENVWMIGTNGLPPQFVIKKNYVHNVPETALASWDYGAYFGPSEFYQFFIDKSAQN</sequence>
<evidence type="ECO:0000256" key="1">
    <source>
        <dbReference type="SAM" id="SignalP"/>
    </source>
</evidence>
<keyword evidence="1" id="KW-0732">Signal</keyword>
<proteinExistence type="predicted"/>
<evidence type="ECO:0000313" key="3">
    <source>
        <dbReference type="EMBL" id="SFL46110.1"/>
    </source>
</evidence>
<reference evidence="3 4" key="1">
    <citation type="submission" date="2016-10" db="EMBL/GenBank/DDBJ databases">
        <authorList>
            <person name="de Groot N.N."/>
        </authorList>
    </citation>
    <scope>NUCLEOTIDE SEQUENCE [LARGE SCALE GENOMIC DNA]</scope>
    <source>
        <strain evidence="3 4">ATCC 51327</strain>
    </source>
</reference>
<dbReference type="CDD" id="cd08500">
    <property type="entry name" value="PBP2_NikA_DppA_OppA_like_4"/>
    <property type="match status" value="1"/>
</dbReference>
<feature type="domain" description="Solute-binding protein family 5" evidence="2">
    <location>
        <begin position="101"/>
        <end position="519"/>
    </location>
</feature>
<dbReference type="EMBL" id="FOTI01000013">
    <property type="protein sequence ID" value="SFL46110.1"/>
    <property type="molecule type" value="Genomic_DNA"/>
</dbReference>
<dbReference type="Pfam" id="PF00496">
    <property type="entry name" value="SBP_bac_5"/>
    <property type="match status" value="1"/>
</dbReference>
<gene>
    <name evidence="3" type="ORF">SAMN02983006_01207</name>
</gene>
<dbReference type="InterPro" id="IPR000914">
    <property type="entry name" value="SBP_5_dom"/>
</dbReference>
<dbReference type="SUPFAM" id="SSF53850">
    <property type="entry name" value="Periplasmic binding protein-like II"/>
    <property type="match status" value="1"/>
</dbReference>
<organism evidence="3 4">
    <name type="scientific">Halanaerobium salsuginis</name>
    <dbReference type="NCBI Taxonomy" id="29563"/>
    <lineage>
        <taxon>Bacteria</taxon>
        <taxon>Bacillati</taxon>
        <taxon>Bacillota</taxon>
        <taxon>Clostridia</taxon>
        <taxon>Halanaerobiales</taxon>
        <taxon>Halanaerobiaceae</taxon>
        <taxon>Halanaerobium</taxon>
    </lineage>
</organism>
<protein>
    <submittedName>
        <fullName evidence="3">Peptide/nickel transport system substrate-binding protein</fullName>
    </submittedName>
</protein>
<evidence type="ECO:0000259" key="2">
    <source>
        <dbReference type="Pfam" id="PF00496"/>
    </source>
</evidence>
<dbReference type="InterPro" id="IPR039424">
    <property type="entry name" value="SBP_5"/>
</dbReference>
<name>A0A1I4HW87_9FIRM</name>
<dbReference type="Gene3D" id="3.40.190.10">
    <property type="entry name" value="Periplasmic binding protein-like II"/>
    <property type="match status" value="1"/>
</dbReference>
<dbReference type="Proteomes" id="UP000199006">
    <property type="component" value="Unassembled WGS sequence"/>
</dbReference>
<dbReference type="STRING" id="29563.SAMN02983006_01207"/>
<accession>A0A1I4HW87</accession>
<dbReference type="AlphaFoldDB" id="A0A1I4HW87"/>
<feature type="chain" id="PRO_5011727863" evidence="1">
    <location>
        <begin position="28"/>
        <end position="636"/>
    </location>
</feature>
<dbReference type="OrthoDB" id="9772924at2"/>
<feature type="signal peptide" evidence="1">
    <location>
        <begin position="1"/>
        <end position="27"/>
    </location>
</feature>
<dbReference type="Gene3D" id="3.10.105.10">
    <property type="entry name" value="Dipeptide-binding Protein, Domain 3"/>
    <property type="match status" value="1"/>
</dbReference>
<dbReference type="GO" id="GO:1904680">
    <property type="term" value="F:peptide transmembrane transporter activity"/>
    <property type="evidence" value="ECO:0007669"/>
    <property type="project" value="TreeGrafter"/>
</dbReference>